<feature type="region of interest" description="Disordered" evidence="4">
    <location>
        <begin position="52"/>
        <end position="76"/>
    </location>
</feature>
<comment type="subcellular location">
    <subcellularLocation>
        <location evidence="1">Cytoplasm</location>
    </subcellularLocation>
</comment>
<proteinExistence type="inferred from homology"/>
<dbReference type="GO" id="GO:0016477">
    <property type="term" value="P:cell migration"/>
    <property type="evidence" value="ECO:0007669"/>
    <property type="project" value="TreeGrafter"/>
</dbReference>
<feature type="region of interest" description="Disordered" evidence="4">
    <location>
        <begin position="1089"/>
        <end position="1114"/>
    </location>
</feature>
<keyword evidence="5" id="KW-1185">Reference proteome</keyword>
<dbReference type="SUPFAM" id="SSF47220">
    <property type="entry name" value="alpha-catenin/vinculin-like"/>
    <property type="match status" value="1"/>
</dbReference>
<comment type="similarity">
    <text evidence="2">Belongs to the vinculin/alpha-catenin family.</text>
</comment>
<dbReference type="GO" id="GO:0016342">
    <property type="term" value="C:catenin complex"/>
    <property type="evidence" value="ECO:0007669"/>
    <property type="project" value="TreeGrafter"/>
</dbReference>
<dbReference type="PANTHER" id="PTHR18914:SF30">
    <property type="entry name" value="VINCULIN_ALPHA-CATENIN FAMILY MEMBER 1"/>
    <property type="match status" value="1"/>
</dbReference>
<evidence type="ECO:0000256" key="4">
    <source>
        <dbReference type="SAM" id="MobiDB-lite"/>
    </source>
</evidence>
<evidence type="ECO:0000256" key="2">
    <source>
        <dbReference type="ARBA" id="ARBA00008376"/>
    </source>
</evidence>
<protein>
    <submittedName>
        <fullName evidence="6">Uncharacterized protein LOC116947808 isoform X2</fullName>
    </submittedName>
</protein>
<feature type="compositionally biased region" description="Basic residues" evidence="4">
    <location>
        <begin position="52"/>
        <end position="62"/>
    </location>
</feature>
<dbReference type="Proteomes" id="UP001318040">
    <property type="component" value="Chromosome 31"/>
</dbReference>
<dbReference type="Gene3D" id="1.20.120.810">
    <property type="entry name" value="Vinculin, Vh2 four-helix bundle"/>
    <property type="match status" value="2"/>
</dbReference>
<keyword evidence="3" id="KW-0963">Cytoplasm</keyword>
<evidence type="ECO:0000256" key="3">
    <source>
        <dbReference type="ARBA" id="ARBA00022490"/>
    </source>
</evidence>
<evidence type="ECO:0000313" key="5">
    <source>
        <dbReference type="Proteomes" id="UP001318040"/>
    </source>
</evidence>
<dbReference type="GO" id="GO:0005737">
    <property type="term" value="C:cytoplasm"/>
    <property type="evidence" value="ECO:0007669"/>
    <property type="project" value="UniProtKB-SubCell"/>
</dbReference>
<feature type="compositionally biased region" description="Basic and acidic residues" evidence="4">
    <location>
        <begin position="1344"/>
        <end position="1355"/>
    </location>
</feature>
<dbReference type="GO" id="GO:0051015">
    <property type="term" value="F:actin filament binding"/>
    <property type="evidence" value="ECO:0007669"/>
    <property type="project" value="InterPro"/>
</dbReference>
<feature type="region of interest" description="Disordered" evidence="4">
    <location>
        <begin position="1410"/>
        <end position="1460"/>
    </location>
</feature>
<dbReference type="InterPro" id="IPR006077">
    <property type="entry name" value="Vinculin/catenin"/>
</dbReference>
<evidence type="ECO:0000256" key="1">
    <source>
        <dbReference type="ARBA" id="ARBA00004496"/>
    </source>
</evidence>
<evidence type="ECO:0000313" key="6">
    <source>
        <dbReference type="RefSeq" id="XP_032819870.1"/>
    </source>
</evidence>
<dbReference type="Pfam" id="PF01044">
    <property type="entry name" value="Vinculin"/>
    <property type="match status" value="1"/>
</dbReference>
<feature type="region of interest" description="Disordered" evidence="4">
    <location>
        <begin position="295"/>
        <end position="323"/>
    </location>
</feature>
<name>A0AAJ7TMY7_PETMA</name>
<gene>
    <name evidence="6" type="primary">LOC116947808</name>
</gene>
<dbReference type="GO" id="GO:0005912">
    <property type="term" value="C:adherens junction"/>
    <property type="evidence" value="ECO:0007669"/>
    <property type="project" value="TreeGrafter"/>
</dbReference>
<dbReference type="GO" id="GO:0098609">
    <property type="term" value="P:cell-cell adhesion"/>
    <property type="evidence" value="ECO:0007669"/>
    <property type="project" value="TreeGrafter"/>
</dbReference>
<sequence length="1460" mass="155308">MEVLALAGLAGSGLGLSSLAPSLSAQRVLAPISAQLVHLALLCDSALHHEQHHHHRHHHHPHPCPSHPRQSHQHERQQCHRCDVLLNLEPQAQALAEAAEALAVSSRRLSAESEDETTRREMPAAAERLLVAGHSVLLAALDLRVERRRRRRVAVGRLLSSAAALVAAMLEVLTISDDTEVRRVERAAEWLHERASALGSVQSAAEFATEARGFSESLLLLTALGESRAAEMQAGGRRRRRLDRALQTTRRCVPLIHTAVRTSLECPGSERAAAGRDRAVRRFSRAVSGVAAAALKGRRRRSEGGDGEVIPADEGSPRDTTGAFADNISRLVAMLRRMNPGAKQEEEQENASEQTVTLDCLVEAVAAHAVTVMGETEHEGTRRRLSETCQRLLQCRSRLAAQLRAPGTDAESARAPAVSGSFSREREQMLREAAALRRVVTLAVTERVADAFTETTEPLERLLRAWGDRDGGDEGGRDDGALGPLADAFLAHADGMVRGAVLAHASCGDARRALALCNRAALARRLASAARRELAAVGVRALAQSGLRQEWHREVDALLASLCRAVDVRGLADAVNASLGRFAHRFEDAVRGGGGSRDVADTARAMAGRAKLMARAARYFVSNHDDPLFRNGLLALVGPLESCTTLFAFEVNRHLRATESGDGRERGEGGDGDLSCSNESLVEVVTALLERSQQLVGHAGRVREGLSGSACHPDLLSPLRENLRNEGLDELTEIPDVVDVASRRAAMMTREHSTAAQHACDPVQDKRACCGVAIAAGGHEDDCQTTRSRFDDLSLLPAFSAVVRAAGLAHSDEAIRGSERRVRTLVDGYGEAVTKAKLGDPRCGEDSTWSDIDGRISELREMTSRLLEEAGRIRDSGQGDAYGAASIALAVQCSDGIRELQELLSRRLQPWLRLAREASDAAVTMDEPSPIAAVRDVAASLAASAALLQKGGGDRSSGLRVAKERRTGQVERATLASPEPHLDLALLAVEEATRGLVERGSGDRAERGSGDADERCEAAVGKCLAWAACVTSTLGVLRRRTCVGGGATAGLTGGVVRAVREGDRPALGVETRALLETCERLKETAGLAAHAQTTARSNGGHGNSDNSSSDHHHSLTSLTLDEVALMSSVGDSACELARELVESAGLLLARAASPGGWAMARLAARVELLSTEVEARAHILSVLIDRATASSARALLVTLGLEEEEEEEENEGKDEKSGKEVAEVVSRTWLEEQLSEVEAAVRAAVTQRPSDDHLRAAVESACRSLRWSAAQIDLALASRRQPEVGFSADAAAQAQRGGELRDELQLAAWAWGAASGSIAAALSAHLGPESPTVRDVARRLRLEPVQENASAREKVDEEEEEKETRTGVPSVSSPSAAKEAKRLGSSVPESPAAAARRAFFAEMRQAGRAGCAAQVSEPAAVDRPRVPEAPPLPAEKAASVCGGGAAPSPSTHASIAQTFP</sequence>
<feature type="region of interest" description="Disordered" evidence="4">
    <location>
        <begin position="1344"/>
        <end position="1389"/>
    </location>
</feature>
<dbReference type="RefSeq" id="XP_032819870.1">
    <property type="nucleotide sequence ID" value="XM_032963979.1"/>
</dbReference>
<reference evidence="6" key="1">
    <citation type="submission" date="2025-08" db="UniProtKB">
        <authorList>
            <consortium name="RefSeq"/>
        </authorList>
    </citation>
    <scope>IDENTIFICATION</scope>
    <source>
        <tissue evidence="6">Sperm</tissue>
    </source>
</reference>
<dbReference type="GO" id="GO:0008013">
    <property type="term" value="F:beta-catenin binding"/>
    <property type="evidence" value="ECO:0007669"/>
    <property type="project" value="TreeGrafter"/>
</dbReference>
<dbReference type="PANTHER" id="PTHR18914">
    <property type="entry name" value="ALPHA CATENIN"/>
    <property type="match status" value="1"/>
</dbReference>
<feature type="compositionally biased region" description="Polar residues" evidence="4">
    <location>
        <begin position="1448"/>
        <end position="1460"/>
    </location>
</feature>
<organism evidence="5 6">
    <name type="scientific">Petromyzon marinus</name>
    <name type="common">Sea lamprey</name>
    <dbReference type="NCBI Taxonomy" id="7757"/>
    <lineage>
        <taxon>Eukaryota</taxon>
        <taxon>Metazoa</taxon>
        <taxon>Chordata</taxon>
        <taxon>Craniata</taxon>
        <taxon>Vertebrata</taxon>
        <taxon>Cyclostomata</taxon>
        <taxon>Hyperoartia</taxon>
        <taxon>Petromyzontiformes</taxon>
        <taxon>Petromyzontidae</taxon>
        <taxon>Petromyzon</taxon>
    </lineage>
</organism>
<dbReference type="InterPro" id="IPR036723">
    <property type="entry name" value="Alpha-catenin/vinculin-like_sf"/>
</dbReference>
<accession>A0AAJ7TMY7</accession>